<dbReference type="Gene3D" id="3.90.180.10">
    <property type="entry name" value="Medium-chain alcohol dehydrogenases, catalytic domain"/>
    <property type="match status" value="1"/>
</dbReference>
<evidence type="ECO:0000256" key="1">
    <source>
        <dbReference type="SAM" id="MobiDB-lite"/>
    </source>
</evidence>
<feature type="compositionally biased region" description="Basic and acidic residues" evidence="1">
    <location>
        <begin position="1284"/>
        <end position="1293"/>
    </location>
</feature>
<feature type="compositionally biased region" description="Basic and acidic residues" evidence="1">
    <location>
        <begin position="1250"/>
        <end position="1260"/>
    </location>
</feature>
<sequence>MGRFLDSVLKRPSRSYAAEASYPWDRSNAEGRYVSQTGSDLGIGPSRRRTASLFSNDSEPGRYHHLAPDLNPAPPRHSFAGRRGPSPVPEEPRRNSLNAKPSKGALFDGDLPPLPPIPSQHQHHVRFRQEAGVHDVPRAQTVEHAEYAEDRHVAPSRRDSRSRQPESGPPRPKQQFHQPAYAQQHPASVRTKDVRHRINGPEDPPHLQSPPLDPEEHDSAGSHVVRRVSHPQSPPLARPIDRHIPSLTLAIAPPSTLSRPSPPLPLHLPASGVSEARERSSPTSPRVVQFADVVQYSDPPYVYSDEDTESHYSHYSHSSDERSSTTPSAEPDTPPRPQVHIQDDLPPVPPRSPKRGAPGARRESIDSVSSSTSIGGASRGTPPAPLVPLPEARVQAFHPGTGDSSTGGKAVSKRPAPGDRGEKEETAQPSRQVRAQGVPVPETRTPAPPALPHLPKPEPPLQLTSSRNPSLSTRGTTITTTLSGLQSTPGSDVNSSTSSVPDTVLVSPHSPTETRASVVASVDEEASSRRISLILDDAASEKSVYYTPRNSFYFNGNGDASKSSLTLDKLGEMLRAADDQDESLEMPGSWTWELAEVPGRSTTKSIPSVLGCGEERKHIHVEQPTHASQPVPHAVLLASAPLAHAVVEASAHVKSTPAPTPAPPAGQQSPLPSALTTSLPGTFPAAPSTPDEEDAAADHESDDDSFQMAEEPVVESMAESVPSLPQASAVSDEHLEEAGTPHDQFSDLPTFHLQPPTPATFTDVMGSPFRDLDSPPLKRELDLAEESDVPVVKEVPPSAPRSHVTSTSSMYLDDEVDIDNFAPEEIAYYNPSGPAYAVPEPPPRSRASRVASHAVARPVDDTQKWYEPHEKSKPLSRTNSLARRQASGSGADTPPTPPRKSKLDRGGRVRGAFVQVLNSPSTPSAATTERGPKTRAATMVDNYTSSLQRSNSKRSVDYTSSLQRSNSKRSVRSAKSTRSERSGTVSSQHTIVPDKPVRHAATSRAMSPTPPQPQHVLPRRGLSPSTQPMSPETPHQPEPQFRGVRRSESAYDAEAHLSPPGPILRSSSSLAYETPRQSMSMDDWHDAQQDALPSSSRNSDDTSASNAVGHGPHNRAVIGQGGWAAAAAEPIKMYVPTDGDGWSAFQPLPPRSRAAPLPGSRNSSFDLGGRSSSSAASSSIAQSASGSVAGASQGSRMSIPSIAPVHVVVSPTSSVSGRVPQSRLRTVYHSADADESDEGERPSRSYASPRPDHPTNDEAQRLAYADEYGARAAADVGSADYNEHYKYTTERPSTHTSPPKANGHWPADAFYDRDERSKAPSRAPSSHSSQYSAPSMYSAASARPGRLNSPLPPLPDNSSPYEAAARAHAARLGLASGLNPNVLTVLPEMSVQDSNELYLPQRRNSHKFGSSSSELGARGNLTPKRSASLFNVRRYSRTASDIGRNPREYASSELARPSYPREFDRRHSVDPRRSSFGSRGETPRELLRTQSFRAPSRTGDYNPGDVVAPSNGTGVISLDTPSIRPLNNYPLMESNGYDQMQQNGYTNMVLPKGGNFKPGDPTKANGPDLQLLGVPPTSMAAITLSSALHTYHLKHESPTPEHLRWTLPPPVDFSTVKPPYRVSSAQILIQVYAVAVDWLDIAALDEKSRHDVGRWIPGRSFVGRCITTGADEKEIVRGDVVIGLLDIRNSGALAEYLVADRRRVARVNPNTRLELEELAALPAQGIAVHRAIRDVGATRGQQALVMDAHEGLPALFCQELTRMGLIVTAIVPGGVEGAQADALAYGARGVLAGSPSSVMHGLPENLFTLVIDTAGAADAARRILTDRGHVLSLKSGDGPTQKHTLKTKLGFAKRKTLSASYVQPAGAGDAPVDASGLDYRDVLEEPVLGVLHPALEEIVPFELGASVFASRRNMDRLRVAVVRIVN</sequence>
<feature type="compositionally biased region" description="Polar residues" evidence="1">
    <location>
        <begin position="941"/>
        <end position="950"/>
    </location>
</feature>
<feature type="compositionally biased region" description="Low complexity" evidence="1">
    <location>
        <begin position="1320"/>
        <end position="1349"/>
    </location>
</feature>
<feature type="compositionally biased region" description="Low complexity" evidence="1">
    <location>
        <begin position="1151"/>
        <end position="1195"/>
    </location>
</feature>
<feature type="compositionally biased region" description="Polar residues" evidence="1">
    <location>
        <begin position="489"/>
        <end position="501"/>
    </location>
</feature>
<dbReference type="PANTHER" id="PTHR11695">
    <property type="entry name" value="ALCOHOL DEHYDROGENASE RELATED"/>
    <property type="match status" value="1"/>
</dbReference>
<dbReference type="SUPFAM" id="SSF50129">
    <property type="entry name" value="GroES-like"/>
    <property type="match status" value="1"/>
</dbReference>
<evidence type="ECO:0008006" key="4">
    <source>
        <dbReference type="Google" id="ProtNLM"/>
    </source>
</evidence>
<dbReference type="GeneID" id="85497612"/>
<feature type="region of interest" description="Disordered" evidence="1">
    <location>
        <begin position="1"/>
        <end position="127"/>
    </location>
</feature>
<gene>
    <name evidence="2" type="ORF">CcaverHIS019_0602010</name>
</gene>
<reference evidence="2" key="1">
    <citation type="journal article" date="2023" name="BMC Genomics">
        <title>Chromosome-level genome assemblies of Cutaneotrichosporon spp. (Trichosporonales, Basidiomycota) reveal imbalanced evolution between nucleotide sequences and chromosome synteny.</title>
        <authorList>
            <person name="Kobayashi Y."/>
            <person name="Kayamori A."/>
            <person name="Aoki K."/>
            <person name="Shiwa Y."/>
            <person name="Matsutani M."/>
            <person name="Fujita N."/>
            <person name="Sugita T."/>
            <person name="Iwasaki W."/>
            <person name="Tanaka N."/>
            <person name="Takashima M."/>
        </authorList>
    </citation>
    <scope>NUCLEOTIDE SEQUENCE</scope>
    <source>
        <strain evidence="2">HIS019</strain>
    </source>
</reference>
<feature type="compositionally biased region" description="Basic and acidic residues" evidence="1">
    <location>
        <begin position="1045"/>
        <end position="1055"/>
    </location>
</feature>
<feature type="compositionally biased region" description="Acidic residues" evidence="1">
    <location>
        <begin position="690"/>
        <end position="705"/>
    </location>
</feature>
<dbReference type="EMBL" id="AP028217">
    <property type="protein sequence ID" value="BEI93742.1"/>
    <property type="molecule type" value="Genomic_DNA"/>
</dbReference>
<feature type="compositionally biased region" description="Polar residues" evidence="1">
    <location>
        <begin position="666"/>
        <end position="680"/>
    </location>
</feature>
<feature type="compositionally biased region" description="Basic and acidic residues" evidence="1">
    <location>
        <begin position="1459"/>
        <end position="1473"/>
    </location>
</feature>
<accession>A0AA48L896</accession>
<feature type="compositionally biased region" description="Low complexity" evidence="1">
    <location>
        <begin position="470"/>
        <end position="488"/>
    </location>
</feature>
<feature type="region of interest" description="Disordered" evidence="1">
    <location>
        <begin position="1441"/>
        <end position="1508"/>
    </location>
</feature>
<dbReference type="GO" id="GO:0005739">
    <property type="term" value="C:mitochondrion"/>
    <property type="evidence" value="ECO:0007669"/>
    <property type="project" value="TreeGrafter"/>
</dbReference>
<feature type="region of interest" description="Disordered" evidence="1">
    <location>
        <begin position="651"/>
        <end position="811"/>
    </location>
</feature>
<dbReference type="InterPro" id="IPR050700">
    <property type="entry name" value="YIM1/Zinc_Alcohol_DH_Fams"/>
</dbReference>
<feature type="region of interest" description="Disordered" evidence="1">
    <location>
        <begin position="1284"/>
        <end position="1358"/>
    </location>
</feature>
<organism evidence="2 3">
    <name type="scientific">Cutaneotrichosporon cavernicola</name>
    <dbReference type="NCBI Taxonomy" id="279322"/>
    <lineage>
        <taxon>Eukaryota</taxon>
        <taxon>Fungi</taxon>
        <taxon>Dikarya</taxon>
        <taxon>Basidiomycota</taxon>
        <taxon>Agaricomycotina</taxon>
        <taxon>Tremellomycetes</taxon>
        <taxon>Trichosporonales</taxon>
        <taxon>Trichosporonaceae</taxon>
        <taxon>Cutaneotrichosporon</taxon>
    </lineage>
</organism>
<feature type="compositionally biased region" description="Polar residues" evidence="1">
    <location>
        <begin position="875"/>
        <end position="890"/>
    </location>
</feature>
<dbReference type="Proteomes" id="UP001233271">
    <property type="component" value="Chromosome 6"/>
</dbReference>
<dbReference type="KEGG" id="ccac:CcaHIS019_0602010"/>
<feature type="compositionally biased region" description="Basic and acidic residues" evidence="1">
    <location>
        <begin position="416"/>
        <end position="426"/>
    </location>
</feature>
<protein>
    <recommendedName>
        <fullName evidence="4">Enoyl reductase (ER) domain-containing protein</fullName>
    </recommendedName>
</protein>
<feature type="compositionally biased region" description="Low complexity" evidence="1">
    <location>
        <begin position="1094"/>
        <end position="1107"/>
    </location>
</feature>
<evidence type="ECO:0000313" key="3">
    <source>
        <dbReference type="Proteomes" id="UP001233271"/>
    </source>
</evidence>
<feature type="compositionally biased region" description="Basic and acidic residues" evidence="1">
    <location>
        <begin position="731"/>
        <end position="740"/>
    </location>
</feature>
<feature type="compositionally biased region" description="Pro residues" evidence="1">
    <location>
        <begin position="446"/>
        <end position="460"/>
    </location>
</feature>
<dbReference type="Gene3D" id="3.40.50.720">
    <property type="entry name" value="NAD(P)-binding Rossmann-like Domain"/>
    <property type="match status" value="1"/>
</dbReference>
<keyword evidence="3" id="KW-1185">Reference proteome</keyword>
<feature type="compositionally biased region" description="Basic and acidic residues" evidence="1">
    <location>
        <begin position="858"/>
        <end position="873"/>
    </location>
</feature>
<feature type="compositionally biased region" description="Polar residues" evidence="1">
    <location>
        <begin position="916"/>
        <end position="927"/>
    </location>
</feature>
<feature type="compositionally biased region" description="Low complexity" evidence="1">
    <location>
        <begin position="848"/>
        <end position="857"/>
    </location>
</feature>
<feature type="region of interest" description="Disordered" evidence="1">
    <location>
        <begin position="1401"/>
        <end position="1421"/>
    </location>
</feature>
<feature type="compositionally biased region" description="Basic and acidic residues" evidence="1">
    <location>
        <begin position="770"/>
        <end position="782"/>
    </location>
</feature>
<feature type="region of interest" description="Disordered" evidence="1">
    <location>
        <begin position="1135"/>
        <end position="1267"/>
    </location>
</feature>
<feature type="compositionally biased region" description="Low complexity" evidence="1">
    <location>
        <begin position="366"/>
        <end position="381"/>
    </location>
</feature>
<feature type="region of interest" description="Disordered" evidence="1">
    <location>
        <begin position="829"/>
        <end position="1121"/>
    </location>
</feature>
<feature type="compositionally biased region" description="Basic and acidic residues" evidence="1">
    <location>
        <begin position="309"/>
        <end position="323"/>
    </location>
</feature>
<feature type="compositionally biased region" description="Basic and acidic residues" evidence="1">
    <location>
        <begin position="142"/>
        <end position="164"/>
    </location>
</feature>
<dbReference type="PANTHER" id="PTHR11695:SF294">
    <property type="entry name" value="RETICULON-4-INTERACTING PROTEIN 1, MITOCHONDRIAL"/>
    <property type="match status" value="1"/>
</dbReference>
<name>A0AA48L896_9TREE</name>
<dbReference type="InterPro" id="IPR011032">
    <property type="entry name" value="GroES-like_sf"/>
</dbReference>
<proteinExistence type="predicted"/>
<feature type="compositionally biased region" description="Polar residues" evidence="1">
    <location>
        <begin position="1065"/>
        <end position="1080"/>
    </location>
</feature>
<dbReference type="RefSeq" id="XP_060459007.1">
    <property type="nucleotide sequence ID" value="XM_060602632.1"/>
</dbReference>
<feature type="region of interest" description="Disordered" evidence="1">
    <location>
        <begin position="142"/>
        <end position="521"/>
    </location>
</feature>
<evidence type="ECO:0000313" key="2">
    <source>
        <dbReference type="EMBL" id="BEI93742.1"/>
    </source>
</evidence>
<feature type="compositionally biased region" description="Low complexity" evidence="1">
    <location>
        <begin position="1204"/>
        <end position="1220"/>
    </location>
</feature>